<sequence>MIKVFSPNGELETAFIKSLFNGEGIPFYIHNDHFGSLEIGPSIYLYNKKTVLVPEEMYEKARNLITDLVIEPHQTGERGRTAYPWKEKVRVIMEFLLLSWFIPPRKKIRSDNELP</sequence>
<dbReference type="SUPFAM" id="SSF54913">
    <property type="entry name" value="GlnB-like"/>
    <property type="match status" value="1"/>
</dbReference>
<dbReference type="Proteomes" id="UP000183994">
    <property type="component" value="Unassembled WGS sequence"/>
</dbReference>
<dbReference type="AlphaFoldDB" id="A0A1M6CPN3"/>
<reference evidence="3" key="1">
    <citation type="submission" date="2016-11" db="EMBL/GenBank/DDBJ databases">
        <authorList>
            <person name="Varghese N."/>
            <person name="Submissions S."/>
        </authorList>
    </citation>
    <scope>NUCLEOTIDE SEQUENCE [LARGE SCALE GENOMIC DNA]</scope>
    <source>
        <strain evidence="3">DSM 16219</strain>
    </source>
</reference>
<evidence type="ECO:0000259" key="1">
    <source>
        <dbReference type="Pfam" id="PF09413"/>
    </source>
</evidence>
<keyword evidence="3" id="KW-1185">Reference proteome</keyword>
<dbReference type="InterPro" id="IPR018551">
    <property type="entry name" value="DUF2007"/>
</dbReference>
<gene>
    <name evidence="2" type="ORF">SAMN02745216_00290</name>
</gene>
<dbReference type="STRING" id="1121393.SAMN02745216_00290"/>
<name>A0A1M6CPN3_9BACT</name>
<protein>
    <submittedName>
        <fullName evidence="2">Putative signal transducing protein</fullName>
    </submittedName>
</protein>
<dbReference type="Pfam" id="PF09413">
    <property type="entry name" value="DUF2007"/>
    <property type="match status" value="1"/>
</dbReference>
<dbReference type="Gene3D" id="3.30.70.790">
    <property type="entry name" value="UreE, C-terminal domain"/>
    <property type="match status" value="1"/>
</dbReference>
<dbReference type="EMBL" id="FQZU01000001">
    <property type="protein sequence ID" value="SHI62754.1"/>
    <property type="molecule type" value="Genomic_DNA"/>
</dbReference>
<feature type="domain" description="DUF2007" evidence="1">
    <location>
        <begin position="1"/>
        <end position="67"/>
    </location>
</feature>
<evidence type="ECO:0000313" key="2">
    <source>
        <dbReference type="EMBL" id="SHI62754.1"/>
    </source>
</evidence>
<proteinExistence type="predicted"/>
<dbReference type="InterPro" id="IPR011322">
    <property type="entry name" value="N-reg_PII-like_a/b"/>
</dbReference>
<evidence type="ECO:0000313" key="3">
    <source>
        <dbReference type="Proteomes" id="UP000183994"/>
    </source>
</evidence>
<accession>A0A1M6CPN3</accession>
<organism evidence="2 3">
    <name type="scientific">Desulfatibacillum alkenivorans DSM 16219</name>
    <dbReference type="NCBI Taxonomy" id="1121393"/>
    <lineage>
        <taxon>Bacteria</taxon>
        <taxon>Pseudomonadati</taxon>
        <taxon>Thermodesulfobacteriota</taxon>
        <taxon>Desulfobacteria</taxon>
        <taxon>Desulfobacterales</taxon>
        <taxon>Desulfatibacillaceae</taxon>
        <taxon>Desulfatibacillum</taxon>
    </lineage>
</organism>
<dbReference type="RefSeq" id="WP_073472142.1">
    <property type="nucleotide sequence ID" value="NZ_FQZU01000001.1"/>
</dbReference>